<gene>
    <name evidence="2" type="ORF">SAMN04488045_3675</name>
</gene>
<sequence length="74" mass="8125">MPNCIPDIQFRRFLALVVFAIIGLTGRISIFAGLILSGVACSSHDQKGLVFYSFKRVPRAAGHKTTLETVRGNF</sequence>
<proteinExistence type="predicted"/>
<protein>
    <submittedName>
        <fullName evidence="2">Uncharacterized protein</fullName>
    </submittedName>
</protein>
<accession>A0A1H6BP63</accession>
<keyword evidence="1" id="KW-1133">Transmembrane helix</keyword>
<keyword evidence="1" id="KW-0812">Transmembrane</keyword>
<keyword evidence="3" id="KW-1185">Reference proteome</keyword>
<reference evidence="2 3" key="1">
    <citation type="submission" date="2016-10" db="EMBL/GenBank/DDBJ databases">
        <authorList>
            <person name="de Groot N.N."/>
        </authorList>
    </citation>
    <scope>NUCLEOTIDE SEQUENCE [LARGE SCALE GENOMIC DNA]</scope>
    <source>
        <strain evidence="2 3">DSM 26915</strain>
    </source>
</reference>
<feature type="transmembrane region" description="Helical" evidence="1">
    <location>
        <begin position="12"/>
        <end position="36"/>
    </location>
</feature>
<name>A0A1H6BP63_9RHOB</name>
<dbReference type="Proteomes" id="UP000236752">
    <property type="component" value="Unassembled WGS sequence"/>
</dbReference>
<keyword evidence="1" id="KW-0472">Membrane</keyword>
<evidence type="ECO:0000313" key="3">
    <source>
        <dbReference type="Proteomes" id="UP000236752"/>
    </source>
</evidence>
<evidence type="ECO:0000313" key="2">
    <source>
        <dbReference type="EMBL" id="SEG62483.1"/>
    </source>
</evidence>
<dbReference type="EMBL" id="FNUZ01000008">
    <property type="protein sequence ID" value="SEG62483.1"/>
    <property type="molecule type" value="Genomic_DNA"/>
</dbReference>
<evidence type="ECO:0000256" key="1">
    <source>
        <dbReference type="SAM" id="Phobius"/>
    </source>
</evidence>
<organism evidence="2 3">
    <name type="scientific">Thalassococcus halodurans</name>
    <dbReference type="NCBI Taxonomy" id="373675"/>
    <lineage>
        <taxon>Bacteria</taxon>
        <taxon>Pseudomonadati</taxon>
        <taxon>Pseudomonadota</taxon>
        <taxon>Alphaproteobacteria</taxon>
        <taxon>Rhodobacterales</taxon>
        <taxon>Roseobacteraceae</taxon>
        <taxon>Thalassococcus</taxon>
    </lineage>
</organism>
<dbReference type="AlphaFoldDB" id="A0A1H6BP63"/>